<comment type="caution">
    <text evidence="1">The sequence shown here is derived from an EMBL/GenBank/DDBJ whole genome shotgun (WGS) entry which is preliminary data.</text>
</comment>
<dbReference type="Proteomes" id="UP000249915">
    <property type="component" value="Unassembled WGS sequence"/>
</dbReference>
<dbReference type="InterPro" id="IPR024747">
    <property type="entry name" value="Pyridox_Oxase-rel"/>
</dbReference>
<evidence type="ECO:0000313" key="1">
    <source>
        <dbReference type="EMBL" id="PXY22916.1"/>
    </source>
</evidence>
<organism evidence="1 2">
    <name type="scientific">Prauserella muralis</name>
    <dbReference type="NCBI Taxonomy" id="588067"/>
    <lineage>
        <taxon>Bacteria</taxon>
        <taxon>Bacillati</taxon>
        <taxon>Actinomycetota</taxon>
        <taxon>Actinomycetes</taxon>
        <taxon>Pseudonocardiales</taxon>
        <taxon>Pseudonocardiaceae</taxon>
        <taxon>Prauserella</taxon>
    </lineage>
</organism>
<evidence type="ECO:0000313" key="2">
    <source>
        <dbReference type="Proteomes" id="UP000249915"/>
    </source>
</evidence>
<dbReference type="Gene3D" id="2.30.110.10">
    <property type="entry name" value="Electron Transport, Fmn-binding Protein, Chain A"/>
    <property type="match status" value="1"/>
</dbReference>
<dbReference type="InterPro" id="IPR012349">
    <property type="entry name" value="Split_barrel_FMN-bd"/>
</dbReference>
<dbReference type="AlphaFoldDB" id="A0A2V4AQC8"/>
<dbReference type="SUPFAM" id="SSF50475">
    <property type="entry name" value="FMN-binding split barrel"/>
    <property type="match status" value="1"/>
</dbReference>
<dbReference type="Pfam" id="PF12900">
    <property type="entry name" value="Pyridox_ox_2"/>
    <property type="match status" value="1"/>
</dbReference>
<protein>
    <recommendedName>
        <fullName evidence="3">Pyridoxamine 5'-phosphate oxidase</fullName>
    </recommendedName>
</protein>
<evidence type="ECO:0008006" key="3">
    <source>
        <dbReference type="Google" id="ProtNLM"/>
    </source>
</evidence>
<name>A0A2V4AQC8_9PSEU</name>
<gene>
    <name evidence="1" type="ORF">BAY60_20955</name>
</gene>
<keyword evidence="2" id="KW-1185">Reference proteome</keyword>
<dbReference type="EMBL" id="MASW01000005">
    <property type="protein sequence ID" value="PXY22916.1"/>
    <property type="molecule type" value="Genomic_DNA"/>
</dbReference>
<reference evidence="1 2" key="1">
    <citation type="submission" date="2016-07" db="EMBL/GenBank/DDBJ databases">
        <title>Draft genome sequence of Prauserella muralis DSM 45305, isolated from a mould-covered wall in an indoor environment.</title>
        <authorList>
            <person name="Ruckert C."/>
            <person name="Albersmeier A."/>
            <person name="Jiang C.-L."/>
            <person name="Jiang Y."/>
            <person name="Kalinowski J."/>
            <person name="Schneider O."/>
            <person name="Winkler A."/>
            <person name="Zotchev S.B."/>
        </authorList>
    </citation>
    <scope>NUCLEOTIDE SEQUENCE [LARGE SCALE GENOMIC DNA]</scope>
    <source>
        <strain evidence="1 2">DSM 45305</strain>
    </source>
</reference>
<accession>A0A2V4AQC8</accession>
<proteinExistence type="predicted"/>
<sequence>MLDSFGLEVLRRDECVALLSAVNVGRVVYTRRGLPAVQPVRFVLRDEDVLCGAPAGSALFAAADGNVVAFEADIFAPDLASGWYVTVLGRAAELRNGSVAAALPDLSWRPRTDDRFLRIPIEVVTGRRLG</sequence>
<dbReference type="OrthoDB" id="3212118at2"/>